<comment type="similarity">
    <text evidence="2 4">Belongs to the FliE family.</text>
</comment>
<keyword evidence="6" id="KW-1185">Reference proteome</keyword>
<dbReference type="InterPro" id="IPR001624">
    <property type="entry name" value="FliE"/>
</dbReference>
<dbReference type="RefSeq" id="WP_268042621.1">
    <property type="nucleotide sequence ID" value="NZ_CP104064.1"/>
</dbReference>
<protein>
    <recommendedName>
        <fullName evidence="4">Flagellar hook-basal body complex protein FliE</fullName>
    </recommendedName>
</protein>
<sequence>MGVQGIQAVSNVVSGQPLQPSSTVSGQGPSFADFLGQALDKVNQISQNADQLAQSYATGGQVTAAQLMIAEQQASLAVDTVVQVNNRVQQMYSTMMNMQV</sequence>
<name>A0ABY6YXS8_9BACL</name>
<gene>
    <name evidence="4" type="primary">fliE</name>
    <name evidence="5" type="ORF">NZD86_13995</name>
</gene>
<evidence type="ECO:0000256" key="1">
    <source>
        <dbReference type="ARBA" id="ARBA00004117"/>
    </source>
</evidence>
<evidence type="ECO:0000256" key="2">
    <source>
        <dbReference type="ARBA" id="ARBA00009272"/>
    </source>
</evidence>
<reference evidence="5" key="1">
    <citation type="submission" date="2022-08" db="EMBL/GenBank/DDBJ databases">
        <title>Alicyclobacillus dauci DSM2870, complete genome.</title>
        <authorList>
            <person name="Wang Q."/>
            <person name="Cai R."/>
            <person name="Wang Z."/>
        </authorList>
    </citation>
    <scope>NUCLEOTIDE SEQUENCE</scope>
    <source>
        <strain evidence="5">DSM 28700</strain>
    </source>
</reference>
<evidence type="ECO:0000313" key="6">
    <source>
        <dbReference type="Proteomes" id="UP001164803"/>
    </source>
</evidence>
<evidence type="ECO:0000256" key="4">
    <source>
        <dbReference type="HAMAP-Rule" id="MF_00724"/>
    </source>
</evidence>
<proteinExistence type="inferred from homology"/>
<keyword evidence="5" id="KW-0969">Cilium</keyword>
<keyword evidence="5" id="KW-0966">Cell projection</keyword>
<keyword evidence="5" id="KW-0282">Flagellum</keyword>
<dbReference type="EMBL" id="CP104064">
    <property type="protein sequence ID" value="WAH35408.1"/>
    <property type="molecule type" value="Genomic_DNA"/>
</dbReference>
<comment type="subcellular location">
    <subcellularLocation>
        <location evidence="1 4">Bacterial flagellum basal body</location>
    </subcellularLocation>
</comment>
<dbReference type="Pfam" id="PF02049">
    <property type="entry name" value="FliE"/>
    <property type="match status" value="1"/>
</dbReference>
<dbReference type="PANTHER" id="PTHR34653:SF1">
    <property type="entry name" value="FLAGELLAR HOOK-BASAL BODY COMPLEX PROTEIN FLIE"/>
    <property type="match status" value="1"/>
</dbReference>
<evidence type="ECO:0000256" key="3">
    <source>
        <dbReference type="ARBA" id="ARBA00023143"/>
    </source>
</evidence>
<accession>A0ABY6YXS8</accession>
<dbReference type="Proteomes" id="UP001164803">
    <property type="component" value="Chromosome"/>
</dbReference>
<organism evidence="5 6">
    <name type="scientific">Alicyclobacillus dauci</name>
    <dbReference type="NCBI Taxonomy" id="1475485"/>
    <lineage>
        <taxon>Bacteria</taxon>
        <taxon>Bacillati</taxon>
        <taxon>Bacillota</taxon>
        <taxon>Bacilli</taxon>
        <taxon>Bacillales</taxon>
        <taxon>Alicyclobacillaceae</taxon>
        <taxon>Alicyclobacillus</taxon>
    </lineage>
</organism>
<evidence type="ECO:0000313" key="5">
    <source>
        <dbReference type="EMBL" id="WAH35408.1"/>
    </source>
</evidence>
<dbReference type="HAMAP" id="MF_00724">
    <property type="entry name" value="FliE"/>
    <property type="match status" value="1"/>
</dbReference>
<keyword evidence="3 4" id="KW-0975">Bacterial flagellum</keyword>
<dbReference type="PANTHER" id="PTHR34653">
    <property type="match status" value="1"/>
</dbReference>